<evidence type="ECO:0000259" key="3">
    <source>
        <dbReference type="PROSITE" id="PS51756"/>
    </source>
</evidence>
<keyword evidence="5" id="KW-1185">Reference proteome</keyword>
<dbReference type="PROSITE" id="PS51756">
    <property type="entry name" value="LXG"/>
    <property type="match status" value="1"/>
</dbReference>
<dbReference type="Pfam" id="PF04740">
    <property type="entry name" value="LXG"/>
    <property type="match status" value="1"/>
</dbReference>
<dbReference type="RefSeq" id="WP_165849926.1">
    <property type="nucleotide sequence ID" value="NZ_LARY01000001.1"/>
</dbReference>
<sequence>MGLKIDMYEVNSQIKSINSILKQKNQANRELKAAFSKLQQADSLKGKAYQNMKAHFINLHMPIVKGFIAANDAIIEANQVFKQQFAAQVDTSPSARIDADNMQNLVVQMNSLSNYLNEAQSNNQNYIAASQNQLMKTQKVIEQIQKLHDFNSSCSQIYDLANQLLEQVSAGISYLNSGSYNSATHSFTPAAGASTNWLDKLNKLNTVSRAEIDAIAKKVPNLSERDLSRLDAYLGQNPSNRIPEPILKYLKDNKEKVLTDSGNELLLFTIEQSGRFAGAKTLDPTAISFGNNLGKVAKYGGYATTAVGIGIGTWEDFNNGKTIGQGIAHGTFTAGVGLGVGGTTLAATSNPGGWVIAGAAGLGLVFSSISDWAYQNNFLGIEDGVDYVGTKLDDFGKGVVESASKLVITGPVWKGW</sequence>
<feature type="domain" description="LXG" evidence="3">
    <location>
        <begin position="1"/>
        <end position="218"/>
    </location>
</feature>
<evidence type="ECO:0000313" key="5">
    <source>
        <dbReference type="Proteomes" id="UP000257055"/>
    </source>
</evidence>
<proteinExistence type="inferred from homology"/>
<dbReference type="AlphaFoldDB" id="A0A3D8TSX3"/>
<evidence type="ECO:0000256" key="1">
    <source>
        <dbReference type="ARBA" id="ARBA00034117"/>
    </source>
</evidence>
<keyword evidence="2" id="KW-0175">Coiled coil</keyword>
<comment type="similarity">
    <text evidence="1">In the N-terminal section; belongs to the LXG family.</text>
</comment>
<organism evidence="4 5">
    <name type="scientific">Listeria kieliensis</name>
    <dbReference type="NCBI Taxonomy" id="1621700"/>
    <lineage>
        <taxon>Bacteria</taxon>
        <taxon>Bacillati</taxon>
        <taxon>Bacillota</taxon>
        <taxon>Bacilli</taxon>
        <taxon>Bacillales</taxon>
        <taxon>Listeriaceae</taxon>
        <taxon>Listeria</taxon>
    </lineage>
</organism>
<dbReference type="EMBL" id="LARY01000001">
    <property type="protein sequence ID" value="RDX02098.1"/>
    <property type="molecule type" value="Genomic_DNA"/>
</dbReference>
<accession>A0A3D8TSX3</accession>
<feature type="coiled-coil region" evidence="2">
    <location>
        <begin position="102"/>
        <end position="147"/>
    </location>
</feature>
<dbReference type="Proteomes" id="UP000257055">
    <property type="component" value="Unassembled WGS sequence"/>
</dbReference>
<comment type="caution">
    <text evidence="4">The sequence shown here is derived from an EMBL/GenBank/DDBJ whole genome shotgun (WGS) entry which is preliminary data.</text>
</comment>
<feature type="coiled-coil region" evidence="2">
    <location>
        <begin position="17"/>
        <end position="44"/>
    </location>
</feature>
<reference evidence="5" key="1">
    <citation type="submission" date="2015-04" db="EMBL/GenBank/DDBJ databases">
        <authorList>
            <person name="Schardt J."/>
            <person name="Mueller-Herbst S."/>
            <person name="Scherer S."/>
            <person name="Huptas C."/>
        </authorList>
    </citation>
    <scope>NUCLEOTIDE SEQUENCE [LARGE SCALE GENOMIC DNA]</scope>
    <source>
        <strain evidence="5">Kiel-L1</strain>
    </source>
</reference>
<protein>
    <recommendedName>
        <fullName evidence="3">LXG domain-containing protein</fullName>
    </recommendedName>
</protein>
<evidence type="ECO:0000256" key="2">
    <source>
        <dbReference type="SAM" id="Coils"/>
    </source>
</evidence>
<dbReference type="InterPro" id="IPR006829">
    <property type="entry name" value="LXG_dom"/>
</dbReference>
<name>A0A3D8TSX3_9LIST</name>
<evidence type="ECO:0000313" key="4">
    <source>
        <dbReference type="EMBL" id="RDX02098.1"/>
    </source>
</evidence>
<gene>
    <name evidence="4" type="ORF">UR08_00745</name>
</gene>